<reference evidence="1" key="1">
    <citation type="submission" date="2022-05" db="EMBL/GenBank/DDBJ databases">
        <title>Description of a novel species of Leclercia; Leclercia tamurae and the Proposal for a Novel Genus Silvania gen. nov. Containing Two Novel Species Silvania hatchlandensis sp. nov. and Silvania confinis sp. nov. Isolated from the Rhizosphere of Oak.</title>
        <authorList>
            <person name="Maddock D.W."/>
            <person name="Brady C.L."/>
            <person name="Denman S."/>
            <person name="Arnold D."/>
        </authorList>
    </citation>
    <scope>NUCLEOTIDE SEQUENCE</scope>
    <source>
        <strain evidence="1">H19S6</strain>
    </source>
</reference>
<sequence>MRVLAAGSLRGVWPQLMAHFPEPVETQFGPAGILRERIEAGESCDLFASANLAHPQALLMAGRALAVVPFASNKLCITVCSDRLHGNDDWRALLTRTDLRLATSTAGCDPSGDYAQELFARMGQASDAVRERALALVGGHHSAPVPANTLAAEWVIRSGQAEMFIGYASYAEKLRQIAGLTVIDIPEPFNPRAQYAAAQITARAHHLAAFLQSQEAQKILREAGFDVA</sequence>
<dbReference type="NCBIfam" id="NF002918">
    <property type="entry name" value="PRK03537.1-4"/>
    <property type="match status" value="1"/>
</dbReference>
<dbReference type="PANTHER" id="PTHR30632:SF0">
    <property type="entry name" value="SULFATE-BINDING PROTEIN"/>
    <property type="match status" value="1"/>
</dbReference>
<keyword evidence="2" id="KW-1185">Reference proteome</keyword>
<dbReference type="Proteomes" id="UP001063816">
    <property type="component" value="Unassembled WGS sequence"/>
</dbReference>
<dbReference type="SUPFAM" id="SSF53850">
    <property type="entry name" value="Periplasmic binding protein-like II"/>
    <property type="match status" value="1"/>
</dbReference>
<dbReference type="GO" id="GO:0030973">
    <property type="term" value="F:molybdate ion binding"/>
    <property type="evidence" value="ECO:0007669"/>
    <property type="project" value="TreeGrafter"/>
</dbReference>
<protein>
    <submittedName>
        <fullName evidence="1">Molybdate ABC transporter substrate-binding protein</fullName>
    </submittedName>
</protein>
<dbReference type="AlphaFoldDB" id="A0A9J6Q2J8"/>
<name>A0A9J6Q2J8_9ENTR</name>
<gene>
    <name evidence="1" type="ORF">M8014_03945</name>
</gene>
<dbReference type="PANTHER" id="PTHR30632">
    <property type="entry name" value="MOLYBDATE-BINDING PERIPLASMIC PROTEIN"/>
    <property type="match status" value="1"/>
</dbReference>
<dbReference type="InterPro" id="IPR050682">
    <property type="entry name" value="ModA/WtpA"/>
</dbReference>
<dbReference type="GO" id="GO:0015689">
    <property type="term" value="P:molybdate ion transport"/>
    <property type="evidence" value="ECO:0007669"/>
    <property type="project" value="TreeGrafter"/>
</dbReference>
<dbReference type="RefSeq" id="WP_271281234.1">
    <property type="nucleotide sequence ID" value="NZ_JAMGZK010000038.1"/>
</dbReference>
<evidence type="ECO:0000313" key="1">
    <source>
        <dbReference type="EMBL" id="MCU6663498.1"/>
    </source>
</evidence>
<accession>A0A9J6Q2J8</accession>
<dbReference type="Gene3D" id="3.40.190.10">
    <property type="entry name" value="Periplasmic binding protein-like II"/>
    <property type="match status" value="2"/>
</dbReference>
<organism evidence="1 2">
    <name type="scientific">Silvania hatchlandensis</name>
    <dbReference type="NCBI Taxonomy" id="2926469"/>
    <lineage>
        <taxon>Bacteria</taxon>
        <taxon>Pseudomonadati</taxon>
        <taxon>Pseudomonadota</taxon>
        <taxon>Gammaproteobacteria</taxon>
        <taxon>Enterobacterales</taxon>
        <taxon>Enterobacteriaceae</taxon>
        <taxon>Silvania</taxon>
    </lineage>
</organism>
<dbReference type="EMBL" id="JAMGZK010000038">
    <property type="protein sequence ID" value="MCU6663498.1"/>
    <property type="molecule type" value="Genomic_DNA"/>
</dbReference>
<proteinExistence type="predicted"/>
<evidence type="ECO:0000313" key="2">
    <source>
        <dbReference type="Proteomes" id="UP001063816"/>
    </source>
</evidence>
<comment type="caution">
    <text evidence="1">The sequence shown here is derived from an EMBL/GenBank/DDBJ whole genome shotgun (WGS) entry which is preliminary data.</text>
</comment>
<dbReference type="Pfam" id="PF13531">
    <property type="entry name" value="SBP_bac_11"/>
    <property type="match status" value="1"/>
</dbReference>